<dbReference type="Gene3D" id="3.90.780.10">
    <property type="entry name" value="5'-Nucleotidase, C-terminal domain"/>
    <property type="match status" value="1"/>
</dbReference>
<dbReference type="GO" id="GO:0030288">
    <property type="term" value="C:outer membrane-bounded periplasmic space"/>
    <property type="evidence" value="ECO:0007669"/>
    <property type="project" value="TreeGrafter"/>
</dbReference>
<feature type="domain" description="5'-Nucleotidase C-terminal" evidence="4">
    <location>
        <begin position="298"/>
        <end position="435"/>
    </location>
</feature>
<dbReference type="InterPro" id="IPR006179">
    <property type="entry name" value="5_nucleotidase/apyrase"/>
</dbReference>
<dbReference type="STRING" id="1048340.SAMN05444487_10963"/>
<keyword evidence="6" id="KW-1185">Reference proteome</keyword>
<dbReference type="PANTHER" id="PTHR11575">
    <property type="entry name" value="5'-NUCLEOTIDASE-RELATED"/>
    <property type="match status" value="1"/>
</dbReference>
<evidence type="ECO:0000256" key="2">
    <source>
        <dbReference type="RuleBase" id="RU362119"/>
    </source>
</evidence>
<reference evidence="5 6" key="1">
    <citation type="submission" date="2016-10" db="EMBL/GenBank/DDBJ databases">
        <authorList>
            <person name="de Groot N.N."/>
        </authorList>
    </citation>
    <scope>NUCLEOTIDE SEQUENCE [LARGE SCALE GENOMIC DNA]</scope>
    <source>
        <strain evidence="5 6">DSM 45610</strain>
    </source>
</reference>
<evidence type="ECO:0000259" key="3">
    <source>
        <dbReference type="Pfam" id="PF00149"/>
    </source>
</evidence>
<protein>
    <submittedName>
        <fullName evidence="5">2',3'-cyclic-nucleotide 2'-phosphodiesterase/5'-or 3'-nucleotidase, 5'-nucleotidase family</fullName>
    </submittedName>
</protein>
<dbReference type="GO" id="GO:0046872">
    <property type="term" value="F:metal ion binding"/>
    <property type="evidence" value="ECO:0007669"/>
    <property type="project" value="InterPro"/>
</dbReference>
<evidence type="ECO:0000313" key="5">
    <source>
        <dbReference type="EMBL" id="SDX04116.1"/>
    </source>
</evidence>
<keyword evidence="2" id="KW-0378">Hydrolase</keyword>
<feature type="domain" description="Calcineurin-like phosphoesterase" evidence="3">
    <location>
        <begin position="14"/>
        <end position="212"/>
    </location>
</feature>
<dbReference type="AlphaFoldDB" id="A0A1H2YG25"/>
<dbReference type="PROSITE" id="PS00785">
    <property type="entry name" value="5_NUCLEOTIDASE_1"/>
    <property type="match status" value="1"/>
</dbReference>
<dbReference type="Proteomes" id="UP000198534">
    <property type="component" value="Unassembled WGS sequence"/>
</dbReference>
<dbReference type="InterPro" id="IPR029052">
    <property type="entry name" value="Metallo-depent_PP-like"/>
</dbReference>
<dbReference type="GO" id="GO:0000166">
    <property type="term" value="F:nucleotide binding"/>
    <property type="evidence" value="ECO:0007669"/>
    <property type="project" value="UniProtKB-KW"/>
</dbReference>
<dbReference type="SUPFAM" id="SSF55816">
    <property type="entry name" value="5'-nucleotidase (syn. UDP-sugar hydrolase), C-terminal domain"/>
    <property type="match status" value="1"/>
</dbReference>
<dbReference type="InterPro" id="IPR004843">
    <property type="entry name" value="Calcineurin-like_PHP"/>
</dbReference>
<dbReference type="InterPro" id="IPR036907">
    <property type="entry name" value="5'-Nucleotdase_C_sf"/>
</dbReference>
<dbReference type="CDD" id="cd00845">
    <property type="entry name" value="MPP_UshA_N_like"/>
    <property type="match status" value="1"/>
</dbReference>
<dbReference type="Pfam" id="PF00149">
    <property type="entry name" value="Metallophos"/>
    <property type="match status" value="1"/>
</dbReference>
<evidence type="ECO:0000256" key="1">
    <source>
        <dbReference type="ARBA" id="ARBA00022729"/>
    </source>
</evidence>
<proteinExistence type="inferred from homology"/>
<name>A0A1H2YG25_9BACL</name>
<organism evidence="5 6">
    <name type="scientific">Marininema mesophilum</name>
    <dbReference type="NCBI Taxonomy" id="1048340"/>
    <lineage>
        <taxon>Bacteria</taxon>
        <taxon>Bacillati</taxon>
        <taxon>Bacillota</taxon>
        <taxon>Bacilli</taxon>
        <taxon>Bacillales</taxon>
        <taxon>Thermoactinomycetaceae</taxon>
        <taxon>Marininema</taxon>
    </lineage>
</organism>
<dbReference type="PRINTS" id="PR01607">
    <property type="entry name" value="APYRASEFAMLY"/>
</dbReference>
<keyword evidence="1" id="KW-0732">Signal</keyword>
<dbReference type="GO" id="GO:0009166">
    <property type="term" value="P:nucleotide catabolic process"/>
    <property type="evidence" value="ECO:0007669"/>
    <property type="project" value="InterPro"/>
</dbReference>
<dbReference type="GO" id="GO:0008768">
    <property type="term" value="F:UDP-sugar diphosphatase activity"/>
    <property type="evidence" value="ECO:0007669"/>
    <property type="project" value="TreeGrafter"/>
</dbReference>
<evidence type="ECO:0000259" key="4">
    <source>
        <dbReference type="Pfam" id="PF02872"/>
    </source>
</evidence>
<dbReference type="PANTHER" id="PTHR11575:SF23">
    <property type="entry name" value="5-NUCLEOTIDASE FAMILY PROTEIN"/>
    <property type="match status" value="1"/>
</dbReference>
<gene>
    <name evidence="5" type="ORF">SAMN05444487_10963</name>
</gene>
<keyword evidence="2" id="KW-0547">Nucleotide-binding</keyword>
<dbReference type="SUPFAM" id="SSF56300">
    <property type="entry name" value="Metallo-dependent phosphatases"/>
    <property type="match status" value="1"/>
</dbReference>
<dbReference type="InterPro" id="IPR006146">
    <property type="entry name" value="5'-Nucleotdase_CS"/>
</dbReference>
<dbReference type="EMBL" id="FNNQ01000009">
    <property type="protein sequence ID" value="SDX04116.1"/>
    <property type="molecule type" value="Genomic_DNA"/>
</dbReference>
<comment type="similarity">
    <text evidence="2">Belongs to the 5'-nucleotidase family.</text>
</comment>
<dbReference type="InterPro" id="IPR008334">
    <property type="entry name" value="5'-Nucleotdase_C"/>
</dbReference>
<sequence length="484" mass="54713">MKGGSFLHRRIRVHILHTNDIHSHFDQMPRIHTVLETLRKYLQGSDEPFFTIDVGDYMDRVRIETEGTNGLANRAIMSATGYQMVTLGNNELLTFSKEELTSLYQDAPFTVLATNVKDLGGKTPSWIKRKSVREVEGCRIGFLGVTISFPTVYELLGWDVEDPFEVLAKEVVKLRQEVDLIVVLSHLGLGHDRRLAELVPEIDVILGSHTHHLLETPEWVGSTMIAAAGKFGEHVGHVTVEMEQGTRRIMGMSARCLPVEKIKADRGIEQKILQYGKSAQYALAKPILQLQEPLPIDWNEESALGNLLADGLLAWMDADCSLVNAGQLLGGLEMGDVSRGRLHEICPHPINPCRMRLSGQSIRLTLEQALVKEFKNRRIKGFGFRGEQLGTINMAGIEATYDLSAPPMERLREVMIKGVPLEDKKRYQVATIDMFTFGVGYLEMEKGEEIEYFLPEFLRDVLAHQLQQKGAIQHSWKRRWHPMK</sequence>
<dbReference type="Gene3D" id="3.60.21.10">
    <property type="match status" value="1"/>
</dbReference>
<dbReference type="GO" id="GO:0008253">
    <property type="term" value="F:5'-nucleotidase activity"/>
    <property type="evidence" value="ECO:0007669"/>
    <property type="project" value="TreeGrafter"/>
</dbReference>
<accession>A0A1H2YG25</accession>
<dbReference type="Pfam" id="PF02872">
    <property type="entry name" value="5_nucleotid_C"/>
    <property type="match status" value="1"/>
</dbReference>
<dbReference type="OrthoDB" id="9793179at2"/>
<evidence type="ECO:0000313" key="6">
    <source>
        <dbReference type="Proteomes" id="UP000198534"/>
    </source>
</evidence>